<dbReference type="RefSeq" id="XP_043002928.1">
    <property type="nucleotide sequence ID" value="XM_043159328.1"/>
</dbReference>
<reference evidence="1" key="1">
    <citation type="journal article" date="2021" name="Genome Biol. Evol.">
        <title>The assembled and annotated genome of the fairy-ring fungus Marasmius oreades.</title>
        <authorList>
            <person name="Hiltunen M."/>
            <person name="Ament-Velasquez S.L."/>
            <person name="Johannesson H."/>
        </authorList>
    </citation>
    <scope>NUCLEOTIDE SEQUENCE</scope>
    <source>
        <strain evidence="1">03SP1</strain>
    </source>
</reference>
<proteinExistence type="predicted"/>
<protein>
    <submittedName>
        <fullName evidence="1">Uncharacterized protein</fullName>
    </submittedName>
</protein>
<sequence>MSLTLNVNIDPAQVDYLQKQGYDLFLAKLVDGQAKANVIWKSNSKYIATNNFKWQPVYAIAGSETVEPGTLVSASTTVKPIGYGQSIEISETGTISNPSGTVAPGKAFTLTNNDPNLRFSAAVYSVDPTKPGAALSNPFFVSKSIEHGFHVSILPVETVVLWFGQHQETSTIIADYSGPALTVVYGKGDSTHTAQWTKDGNWELVN</sequence>
<name>A0A9P7RMZ8_9AGAR</name>
<dbReference type="EMBL" id="CM032190">
    <property type="protein sequence ID" value="KAG7086457.1"/>
    <property type="molecule type" value="Genomic_DNA"/>
</dbReference>
<gene>
    <name evidence="1" type="ORF">E1B28_002409</name>
</gene>
<dbReference type="KEGG" id="more:E1B28_002409"/>
<organism evidence="1 2">
    <name type="scientific">Marasmius oreades</name>
    <name type="common">fairy-ring Marasmius</name>
    <dbReference type="NCBI Taxonomy" id="181124"/>
    <lineage>
        <taxon>Eukaryota</taxon>
        <taxon>Fungi</taxon>
        <taxon>Dikarya</taxon>
        <taxon>Basidiomycota</taxon>
        <taxon>Agaricomycotina</taxon>
        <taxon>Agaricomycetes</taxon>
        <taxon>Agaricomycetidae</taxon>
        <taxon>Agaricales</taxon>
        <taxon>Marasmiineae</taxon>
        <taxon>Marasmiaceae</taxon>
        <taxon>Marasmius</taxon>
    </lineage>
</organism>
<dbReference type="Proteomes" id="UP001049176">
    <property type="component" value="Chromosome 10"/>
</dbReference>
<accession>A0A9P7RMZ8</accession>
<dbReference type="GeneID" id="66071485"/>
<evidence type="ECO:0000313" key="2">
    <source>
        <dbReference type="Proteomes" id="UP001049176"/>
    </source>
</evidence>
<dbReference type="OrthoDB" id="2987506at2759"/>
<keyword evidence="2" id="KW-1185">Reference proteome</keyword>
<comment type="caution">
    <text evidence="1">The sequence shown here is derived from an EMBL/GenBank/DDBJ whole genome shotgun (WGS) entry which is preliminary data.</text>
</comment>
<dbReference type="AlphaFoldDB" id="A0A9P7RMZ8"/>
<evidence type="ECO:0000313" key="1">
    <source>
        <dbReference type="EMBL" id="KAG7086457.1"/>
    </source>
</evidence>